<protein>
    <submittedName>
        <fullName evidence="1">Uncharacterized protein</fullName>
    </submittedName>
</protein>
<sequence>MHYLPQKRKNSTPPEQISSHESCGAHLPLSDCTQHYSERQMLSRLPSASQERHASLKIFIKRRKPEIDLVSKHSFSAFSKIAMVTIYFMKGKVNVNWTVETLDEPTSIFDTIDHTRATSVGIVSPFVRHGASCVPFKTSLVSICLSVPIKTNTHPLQRDFSYSNRSEHSKCADNSQGPADRYTKQNRKTSFGFLGFFIRESTGGA</sequence>
<accession>A0ACC0WIT2</accession>
<keyword evidence="2" id="KW-1185">Reference proteome</keyword>
<proteinExistence type="predicted"/>
<dbReference type="Proteomes" id="UP001163321">
    <property type="component" value="Chromosome 12"/>
</dbReference>
<reference evidence="1 2" key="1">
    <citation type="journal article" date="2022" name="bioRxiv">
        <title>The genome of the oomycete Peronosclerospora sorghi, a cosmopolitan pathogen of maize and sorghum, is inflated with dispersed pseudogenes.</title>
        <authorList>
            <person name="Fletcher K."/>
            <person name="Martin F."/>
            <person name="Isakeit T."/>
            <person name="Cavanaugh K."/>
            <person name="Magill C."/>
            <person name="Michelmore R."/>
        </authorList>
    </citation>
    <scope>NUCLEOTIDE SEQUENCE [LARGE SCALE GENOMIC DNA]</scope>
    <source>
        <strain evidence="1">P6</strain>
    </source>
</reference>
<gene>
    <name evidence="1" type="ORF">PsorP6_012230</name>
</gene>
<evidence type="ECO:0000313" key="1">
    <source>
        <dbReference type="EMBL" id="KAI9918570.1"/>
    </source>
</evidence>
<name>A0ACC0WIT2_9STRA</name>
<dbReference type="EMBL" id="CM047591">
    <property type="protein sequence ID" value="KAI9918570.1"/>
    <property type="molecule type" value="Genomic_DNA"/>
</dbReference>
<evidence type="ECO:0000313" key="2">
    <source>
        <dbReference type="Proteomes" id="UP001163321"/>
    </source>
</evidence>
<organism evidence="1 2">
    <name type="scientific">Peronosclerospora sorghi</name>
    <dbReference type="NCBI Taxonomy" id="230839"/>
    <lineage>
        <taxon>Eukaryota</taxon>
        <taxon>Sar</taxon>
        <taxon>Stramenopiles</taxon>
        <taxon>Oomycota</taxon>
        <taxon>Peronosporomycetes</taxon>
        <taxon>Peronosporales</taxon>
        <taxon>Peronosporaceae</taxon>
        <taxon>Peronosclerospora</taxon>
    </lineage>
</organism>
<comment type="caution">
    <text evidence="1">The sequence shown here is derived from an EMBL/GenBank/DDBJ whole genome shotgun (WGS) entry which is preliminary data.</text>
</comment>